<proteinExistence type="predicted"/>
<gene>
    <name evidence="1" type="ORF">SKAU_G00304730</name>
</gene>
<reference evidence="1" key="1">
    <citation type="journal article" date="2023" name="Science">
        <title>Genome structures resolve the early diversification of teleost fishes.</title>
        <authorList>
            <person name="Parey E."/>
            <person name="Louis A."/>
            <person name="Montfort J."/>
            <person name="Bouchez O."/>
            <person name="Roques C."/>
            <person name="Iampietro C."/>
            <person name="Lluch J."/>
            <person name="Castinel A."/>
            <person name="Donnadieu C."/>
            <person name="Desvignes T."/>
            <person name="Floi Bucao C."/>
            <person name="Jouanno E."/>
            <person name="Wen M."/>
            <person name="Mejri S."/>
            <person name="Dirks R."/>
            <person name="Jansen H."/>
            <person name="Henkel C."/>
            <person name="Chen W.J."/>
            <person name="Zahm M."/>
            <person name="Cabau C."/>
            <person name="Klopp C."/>
            <person name="Thompson A.W."/>
            <person name="Robinson-Rechavi M."/>
            <person name="Braasch I."/>
            <person name="Lecointre G."/>
            <person name="Bobe J."/>
            <person name="Postlethwait J.H."/>
            <person name="Berthelot C."/>
            <person name="Roest Crollius H."/>
            <person name="Guiguen Y."/>
        </authorList>
    </citation>
    <scope>NUCLEOTIDE SEQUENCE</scope>
    <source>
        <strain evidence="1">WJC10195</strain>
    </source>
</reference>
<sequence>MRRDAASCICAQARACPGSWLNTERLVRCSYKPSDIKWQASRLAPVPGLRAFLGGPRRRRRDTVEGLLLGENRPTVTLRIGPGPSIPIERAGVA</sequence>
<protein>
    <submittedName>
        <fullName evidence="1">Uncharacterized protein</fullName>
    </submittedName>
</protein>
<organism evidence="1 2">
    <name type="scientific">Synaphobranchus kaupii</name>
    <name type="common">Kaup's arrowtooth eel</name>
    <dbReference type="NCBI Taxonomy" id="118154"/>
    <lineage>
        <taxon>Eukaryota</taxon>
        <taxon>Metazoa</taxon>
        <taxon>Chordata</taxon>
        <taxon>Craniata</taxon>
        <taxon>Vertebrata</taxon>
        <taxon>Euteleostomi</taxon>
        <taxon>Actinopterygii</taxon>
        <taxon>Neopterygii</taxon>
        <taxon>Teleostei</taxon>
        <taxon>Anguilliformes</taxon>
        <taxon>Synaphobranchidae</taxon>
        <taxon>Synaphobranchus</taxon>
    </lineage>
</organism>
<dbReference type="Proteomes" id="UP001152622">
    <property type="component" value="Chromosome 12"/>
</dbReference>
<name>A0A9Q1EWE5_SYNKA</name>
<accession>A0A9Q1EWE5</accession>
<keyword evidence="2" id="KW-1185">Reference proteome</keyword>
<dbReference type="AlphaFoldDB" id="A0A9Q1EWE5"/>
<dbReference type="EMBL" id="JAINUF010000012">
    <property type="protein sequence ID" value="KAJ8346280.1"/>
    <property type="molecule type" value="Genomic_DNA"/>
</dbReference>
<evidence type="ECO:0000313" key="2">
    <source>
        <dbReference type="Proteomes" id="UP001152622"/>
    </source>
</evidence>
<comment type="caution">
    <text evidence="1">The sequence shown here is derived from an EMBL/GenBank/DDBJ whole genome shotgun (WGS) entry which is preliminary data.</text>
</comment>
<evidence type="ECO:0000313" key="1">
    <source>
        <dbReference type="EMBL" id="KAJ8346280.1"/>
    </source>
</evidence>